<dbReference type="HOGENOM" id="CLU_011747_0_1_11"/>
<feature type="region of interest" description="Disordered" evidence="10">
    <location>
        <begin position="472"/>
        <end position="522"/>
    </location>
</feature>
<dbReference type="PANTHER" id="PTHR11702">
    <property type="entry name" value="DEVELOPMENTALLY REGULATED GTP-BINDING PROTEIN-RELATED"/>
    <property type="match status" value="1"/>
</dbReference>
<proteinExistence type="inferred from homology"/>
<feature type="domain" description="OCT" evidence="12">
    <location>
        <begin position="350"/>
        <end position="427"/>
    </location>
</feature>
<comment type="function">
    <text evidence="9">An essential GTPase which binds GTP, GDP and possibly (p)ppGpp with moderate affinity, with high nucleotide exchange rates and a fairly low GTP hydrolysis rate. Plays a role in control of the cell cycle, stress response, ribosome biogenesis and in those bacteria that undergo differentiation, in morphogenesis control.</text>
</comment>
<feature type="binding site" evidence="9">
    <location>
        <position position="193"/>
    </location>
    <ligand>
        <name>Mg(2+)</name>
        <dbReference type="ChEBI" id="CHEBI:18420"/>
    </ligand>
</feature>
<dbReference type="NCBIfam" id="TIGR02729">
    <property type="entry name" value="Obg_CgtA"/>
    <property type="match status" value="1"/>
</dbReference>
<dbReference type="PROSITE" id="PS51883">
    <property type="entry name" value="OBG"/>
    <property type="match status" value="1"/>
</dbReference>
<comment type="cofactor">
    <cofactor evidence="1 9">
        <name>Mg(2+)</name>
        <dbReference type="ChEBI" id="CHEBI:18420"/>
    </cofactor>
</comment>
<evidence type="ECO:0000259" key="13">
    <source>
        <dbReference type="PROSITE" id="PS51883"/>
    </source>
</evidence>
<feature type="domain" description="OBG-type G" evidence="11">
    <location>
        <begin position="160"/>
        <end position="332"/>
    </location>
</feature>
<keyword evidence="15" id="KW-1185">Reference proteome</keyword>
<feature type="binding site" evidence="9">
    <location>
        <begin position="284"/>
        <end position="287"/>
    </location>
    <ligand>
        <name>GTP</name>
        <dbReference type="ChEBI" id="CHEBI:37565"/>
    </ligand>
</feature>
<evidence type="ECO:0000256" key="1">
    <source>
        <dbReference type="ARBA" id="ARBA00001946"/>
    </source>
</evidence>
<dbReference type="InterPro" id="IPR031167">
    <property type="entry name" value="G_OBG"/>
</dbReference>
<dbReference type="Gene3D" id="2.70.210.12">
    <property type="entry name" value="GTP1/OBG domain"/>
    <property type="match status" value="1"/>
</dbReference>
<comment type="similarity">
    <text evidence="2 9">Belongs to the TRAFAC class OBG-HflX-like GTPase superfamily. OBG GTPase family.</text>
</comment>
<keyword evidence="7 9" id="KW-0460">Magnesium</keyword>
<dbReference type="InterPro" id="IPR036726">
    <property type="entry name" value="GTP1_OBG_dom_sf"/>
</dbReference>
<comment type="subcellular location">
    <subcellularLocation>
        <location evidence="9">Cytoplasm</location>
    </subcellularLocation>
</comment>
<dbReference type="GO" id="GO:0005525">
    <property type="term" value="F:GTP binding"/>
    <property type="evidence" value="ECO:0007669"/>
    <property type="project" value="UniProtKB-UniRule"/>
</dbReference>
<sequence>MPTFVDRVILHVTAGDGGHGCASVHREKFKPLGGPDGGNGGRGGDVIVRVDPDVTTLLDFHFHPHQRASGGRPGQGSNRHGADGADLVLPVPDGTVVLRPDGEQIADLVGAGSSVVVARGGRGGRGNAALASTRRKAPGFAELGEPGEQLDAVLELKTVADVALVGFPSAGKSSLVSVLSAARPKIADYPFTTLVPNLGVVQAGDNAPYTVADVPGLIPGASTGRGLGLEFLRHIERCSLIVHVLDCATLEPGRDPLTDLDVIEAELAAYSTDLSDRPRAVVLNKIDVPDARELAELVTSEITARGLDVFAVSSATREGVRALSLALAERVAEHRAARPPQAFQRVIIRPRAVDEPDFAVRAQDDGFVVTGAKPLRWVRQTDFSNDEAIGFLADRLARLGVEAELARLGAESGVAVTIGDVTFDWEPQLSRRAGRIIDDHEGGAAGPESTLGPRGSDDRLLTSTRLTRAQRLARRARDREALAGRNADLHGPDTPDDIDSRDSSGLLGGPDGPGGLADEARA</sequence>
<evidence type="ECO:0000313" key="15">
    <source>
        <dbReference type="Proteomes" id="UP000001549"/>
    </source>
</evidence>
<evidence type="ECO:0000259" key="12">
    <source>
        <dbReference type="PROSITE" id="PS51881"/>
    </source>
</evidence>
<keyword evidence="5 9" id="KW-0547">Nucleotide-binding</keyword>
<dbReference type="Gene3D" id="3.40.50.300">
    <property type="entry name" value="P-loop containing nucleotide triphosphate hydrolases"/>
    <property type="match status" value="1"/>
</dbReference>
<evidence type="ECO:0000256" key="2">
    <source>
        <dbReference type="ARBA" id="ARBA00007699"/>
    </source>
</evidence>
<dbReference type="InterPro" id="IPR027417">
    <property type="entry name" value="P-loop_NTPase"/>
</dbReference>
<dbReference type="InterPro" id="IPR036346">
    <property type="entry name" value="GTP-bd_prot_GTP1/OBG_C_sf"/>
</dbReference>
<evidence type="ECO:0000256" key="4">
    <source>
        <dbReference type="ARBA" id="ARBA00022723"/>
    </source>
</evidence>
<feature type="binding site" evidence="9">
    <location>
        <begin position="166"/>
        <end position="173"/>
    </location>
    <ligand>
        <name>GTP</name>
        <dbReference type="ChEBI" id="CHEBI:37565"/>
    </ligand>
</feature>
<dbReference type="RefSeq" id="WP_013872959.1">
    <property type="nucleotide sequence ID" value="NC_015656.1"/>
</dbReference>
<dbReference type="GO" id="GO:0042254">
    <property type="term" value="P:ribosome biogenesis"/>
    <property type="evidence" value="ECO:0007669"/>
    <property type="project" value="UniProtKB-UniRule"/>
</dbReference>
<dbReference type="NCBIfam" id="TIGR03595">
    <property type="entry name" value="Obg_CgtA_exten"/>
    <property type="match status" value="1"/>
</dbReference>
<feature type="region of interest" description="Disordered" evidence="10">
    <location>
        <begin position="435"/>
        <end position="459"/>
    </location>
</feature>
<dbReference type="NCBIfam" id="NF008955">
    <property type="entry name" value="PRK12297.1"/>
    <property type="match status" value="1"/>
</dbReference>
<comment type="subunit">
    <text evidence="9">Monomer.</text>
</comment>
<dbReference type="SUPFAM" id="SSF82051">
    <property type="entry name" value="Obg GTP-binding protein N-terminal domain"/>
    <property type="match status" value="1"/>
</dbReference>
<dbReference type="Pfam" id="PF01926">
    <property type="entry name" value="MMR_HSR1"/>
    <property type="match status" value="1"/>
</dbReference>
<dbReference type="PANTHER" id="PTHR11702:SF31">
    <property type="entry name" value="MITOCHONDRIAL RIBOSOME-ASSOCIATED GTPASE 2"/>
    <property type="match status" value="1"/>
</dbReference>
<feature type="binding site" evidence="9">
    <location>
        <begin position="213"/>
        <end position="216"/>
    </location>
    <ligand>
        <name>GTP</name>
        <dbReference type="ChEBI" id="CHEBI:37565"/>
    </ligand>
</feature>
<gene>
    <name evidence="9" type="primary">obg</name>
    <name evidence="14" type="ordered locus">FsymDg_1535</name>
</gene>
<dbReference type="eggNOG" id="COG0536">
    <property type="taxonomic scope" value="Bacteria"/>
</dbReference>
<keyword evidence="3 9" id="KW-0963">Cytoplasm</keyword>
<evidence type="ECO:0000256" key="9">
    <source>
        <dbReference type="HAMAP-Rule" id="MF_01454"/>
    </source>
</evidence>
<dbReference type="NCBIfam" id="NF008954">
    <property type="entry name" value="PRK12296.1"/>
    <property type="match status" value="1"/>
</dbReference>
<evidence type="ECO:0000256" key="8">
    <source>
        <dbReference type="ARBA" id="ARBA00023134"/>
    </source>
</evidence>
<dbReference type="InterPro" id="IPR015349">
    <property type="entry name" value="OCT_dom"/>
</dbReference>
<dbReference type="HAMAP" id="MF_01454">
    <property type="entry name" value="GTPase_Obg"/>
    <property type="match status" value="1"/>
</dbReference>
<dbReference type="Gene3D" id="3.30.300.350">
    <property type="entry name" value="GTP-binding protein OBG, C-terminal domain"/>
    <property type="match status" value="1"/>
</dbReference>
<reference evidence="14 15" key="1">
    <citation type="submission" date="2011-05" db="EMBL/GenBank/DDBJ databases">
        <title>Complete sequence of chromosome of Frankia symbiont of Datisca glomerata.</title>
        <authorList>
            <consortium name="US DOE Joint Genome Institute"/>
            <person name="Lucas S."/>
            <person name="Han J."/>
            <person name="Lapidus A."/>
            <person name="Cheng J.-F."/>
            <person name="Goodwin L."/>
            <person name="Pitluck S."/>
            <person name="Peters L."/>
            <person name="Mikhailova N."/>
            <person name="Chertkov O."/>
            <person name="Teshima H."/>
            <person name="Han C."/>
            <person name="Tapia R."/>
            <person name="Land M."/>
            <person name="Hauser L."/>
            <person name="Kyrpides N."/>
            <person name="Ivanova N."/>
            <person name="Pagani I."/>
            <person name="Berry A."/>
            <person name="Pawlowski K."/>
            <person name="Persson T."/>
            <person name="Vanden Heuvel B."/>
            <person name="Benson D."/>
            <person name="Woyke T."/>
        </authorList>
    </citation>
    <scope>NUCLEOTIDE SEQUENCE [LARGE SCALE GENOMIC DNA]</scope>
    <source>
        <strain evidence="15">4085684</strain>
    </source>
</reference>
<evidence type="ECO:0000256" key="7">
    <source>
        <dbReference type="ARBA" id="ARBA00022842"/>
    </source>
</evidence>
<keyword evidence="8 9" id="KW-0342">GTP-binding</keyword>
<dbReference type="EC" id="3.6.5.-" evidence="9"/>
<dbReference type="PRINTS" id="PR00326">
    <property type="entry name" value="GTP1OBG"/>
</dbReference>
<protein>
    <recommendedName>
        <fullName evidence="9">GTPase Obg</fullName>
        <ecNumber evidence="9">3.6.5.-</ecNumber>
    </recommendedName>
    <alternativeName>
        <fullName evidence="9">GTP-binding protein Obg</fullName>
    </alternativeName>
</protein>
<dbReference type="Pfam" id="PF01018">
    <property type="entry name" value="GTP1_OBG"/>
    <property type="match status" value="1"/>
</dbReference>
<evidence type="ECO:0000256" key="10">
    <source>
        <dbReference type="SAM" id="MobiDB-lite"/>
    </source>
</evidence>
<dbReference type="SUPFAM" id="SSF102741">
    <property type="entry name" value="Obg GTP-binding protein C-terminal domain"/>
    <property type="match status" value="1"/>
</dbReference>
<feature type="binding site" evidence="9">
    <location>
        <position position="173"/>
    </location>
    <ligand>
        <name>Mg(2+)</name>
        <dbReference type="ChEBI" id="CHEBI:18420"/>
    </ligand>
</feature>
<keyword evidence="6 9" id="KW-0378">Hydrolase</keyword>
<dbReference type="GO" id="GO:0000287">
    <property type="term" value="F:magnesium ion binding"/>
    <property type="evidence" value="ECO:0007669"/>
    <property type="project" value="InterPro"/>
</dbReference>
<feature type="domain" description="Obg" evidence="13">
    <location>
        <begin position="2"/>
        <end position="159"/>
    </location>
</feature>
<evidence type="ECO:0000256" key="3">
    <source>
        <dbReference type="ARBA" id="ARBA00022490"/>
    </source>
</evidence>
<dbReference type="InterPro" id="IPR045086">
    <property type="entry name" value="OBG_GTPase"/>
</dbReference>
<dbReference type="GO" id="GO:0005737">
    <property type="term" value="C:cytoplasm"/>
    <property type="evidence" value="ECO:0007669"/>
    <property type="project" value="UniProtKB-SubCell"/>
</dbReference>
<feature type="compositionally biased region" description="Gly residues" evidence="10">
    <location>
        <begin position="506"/>
        <end position="515"/>
    </location>
</feature>
<dbReference type="InterPro" id="IPR006074">
    <property type="entry name" value="GTP1-OBG_CS"/>
</dbReference>
<evidence type="ECO:0000256" key="5">
    <source>
        <dbReference type="ARBA" id="ARBA00022741"/>
    </source>
</evidence>
<keyword evidence="4 9" id="KW-0479">Metal-binding</keyword>
<dbReference type="NCBIfam" id="NF008956">
    <property type="entry name" value="PRK12299.1"/>
    <property type="match status" value="1"/>
</dbReference>
<dbReference type="Pfam" id="PF09269">
    <property type="entry name" value="DUF1967"/>
    <property type="match status" value="1"/>
</dbReference>
<dbReference type="PROSITE" id="PS51881">
    <property type="entry name" value="OCT"/>
    <property type="match status" value="1"/>
</dbReference>
<dbReference type="Proteomes" id="UP000001549">
    <property type="component" value="Chromosome"/>
</dbReference>
<dbReference type="EMBL" id="CP002801">
    <property type="protein sequence ID" value="AEH08995.1"/>
    <property type="molecule type" value="Genomic_DNA"/>
</dbReference>
<evidence type="ECO:0000313" key="14">
    <source>
        <dbReference type="EMBL" id="AEH08995.1"/>
    </source>
</evidence>
<dbReference type="PROSITE" id="PS00905">
    <property type="entry name" value="GTP1_OBG"/>
    <property type="match status" value="1"/>
</dbReference>
<feature type="binding site" evidence="9">
    <location>
        <begin position="313"/>
        <end position="315"/>
    </location>
    <ligand>
        <name>GTP</name>
        <dbReference type="ChEBI" id="CHEBI:37565"/>
    </ligand>
</feature>
<dbReference type="InterPro" id="IPR014100">
    <property type="entry name" value="GTP-bd_Obg/CgtA"/>
</dbReference>
<organism evidence="14 15">
    <name type="scientific">Candidatus Protofrankia datiscae</name>
    <dbReference type="NCBI Taxonomy" id="2716812"/>
    <lineage>
        <taxon>Bacteria</taxon>
        <taxon>Bacillati</taxon>
        <taxon>Actinomycetota</taxon>
        <taxon>Actinomycetes</taxon>
        <taxon>Frankiales</taxon>
        <taxon>Frankiaceae</taxon>
        <taxon>Protofrankia</taxon>
    </lineage>
</organism>
<dbReference type="SUPFAM" id="SSF52540">
    <property type="entry name" value="P-loop containing nucleoside triphosphate hydrolases"/>
    <property type="match status" value="1"/>
</dbReference>
<dbReference type="AlphaFoldDB" id="F8B305"/>
<evidence type="ECO:0000259" key="11">
    <source>
        <dbReference type="PROSITE" id="PS51710"/>
    </source>
</evidence>
<evidence type="ECO:0000256" key="6">
    <source>
        <dbReference type="ARBA" id="ARBA00022801"/>
    </source>
</evidence>
<dbReference type="InterPro" id="IPR006073">
    <property type="entry name" value="GTP-bd"/>
</dbReference>
<feature type="region of interest" description="Disordered" evidence="10">
    <location>
        <begin position="64"/>
        <end position="86"/>
    </location>
</feature>
<dbReference type="KEGG" id="fsy:FsymDg_1535"/>
<dbReference type="InterPro" id="IPR006169">
    <property type="entry name" value="GTP1_OBG_dom"/>
</dbReference>
<name>F8B305_9ACTN</name>
<feature type="binding site" evidence="9">
    <location>
        <begin position="191"/>
        <end position="195"/>
    </location>
    <ligand>
        <name>GTP</name>
        <dbReference type="ChEBI" id="CHEBI:37565"/>
    </ligand>
</feature>
<feature type="compositionally biased region" description="Basic and acidic residues" evidence="10">
    <location>
        <begin position="475"/>
        <end position="502"/>
    </location>
</feature>
<dbReference type="FunFam" id="2.70.210.12:FF:000001">
    <property type="entry name" value="GTPase Obg"/>
    <property type="match status" value="1"/>
</dbReference>
<dbReference type="STRING" id="656024.FsymDg_1535"/>
<dbReference type="PROSITE" id="PS51710">
    <property type="entry name" value="G_OBG"/>
    <property type="match status" value="1"/>
</dbReference>
<dbReference type="CDD" id="cd01898">
    <property type="entry name" value="Obg"/>
    <property type="match status" value="1"/>
</dbReference>
<dbReference type="GO" id="GO:0003924">
    <property type="term" value="F:GTPase activity"/>
    <property type="evidence" value="ECO:0007669"/>
    <property type="project" value="UniProtKB-UniRule"/>
</dbReference>
<accession>F8B305</accession>